<accession>M1ZZ71</accession>
<organism evidence="1 2">
    <name type="scientific">Clostridium botulinum CFSAN001627</name>
    <dbReference type="NCBI Taxonomy" id="1232189"/>
    <lineage>
        <taxon>Bacteria</taxon>
        <taxon>Bacillati</taxon>
        <taxon>Bacillota</taxon>
        <taxon>Clostridia</taxon>
        <taxon>Eubacteriales</taxon>
        <taxon>Clostridiaceae</taxon>
        <taxon>Clostridium</taxon>
    </lineage>
</organism>
<evidence type="ECO:0000313" key="2">
    <source>
        <dbReference type="Proteomes" id="UP000011944"/>
    </source>
</evidence>
<evidence type="ECO:0000313" key="1">
    <source>
        <dbReference type="EMBL" id="EKN42958.1"/>
    </source>
</evidence>
<dbReference type="PATRIC" id="fig|1232189.3.peg.575"/>
<dbReference type="Proteomes" id="UP000011944">
    <property type="component" value="Unassembled WGS sequence"/>
</dbReference>
<sequence length="123" mass="14252">MNSLKFNNGDLEFVSKRAVIVSDLDQKIQKTTGLLYIVSGEMFFDSTMGMDRELLLDIKFKNTPMEKKKFAVTDALLQDNTVSKVDDIIIDYDRINRKTLVSVRYKYKEYEDKIQLGGIKINE</sequence>
<protein>
    <submittedName>
        <fullName evidence="1">Uncharacterized protein</fullName>
    </submittedName>
</protein>
<dbReference type="Pfam" id="PF10934">
    <property type="entry name" value="Sheath_initiator"/>
    <property type="match status" value="1"/>
</dbReference>
<comment type="caution">
    <text evidence="1">The sequence shown here is derived from an EMBL/GenBank/DDBJ whole genome shotgun (WGS) entry which is preliminary data.</text>
</comment>
<dbReference type="EMBL" id="AMXI01000197">
    <property type="protein sequence ID" value="EKN42958.1"/>
    <property type="molecule type" value="Genomic_DNA"/>
</dbReference>
<gene>
    <name evidence="1" type="ORF">CFSAN001627_03535</name>
</gene>
<dbReference type="InterPro" id="IPR020288">
    <property type="entry name" value="Sheath_initiator"/>
</dbReference>
<proteinExistence type="predicted"/>
<name>M1ZZ71_CLOBO</name>
<reference evidence="1 2" key="1">
    <citation type="submission" date="2012-10" db="EMBL/GenBank/DDBJ databases">
        <authorList>
            <person name="Strain E.A."/>
            <person name="Brown E."/>
            <person name="Allard M.W."/>
            <person name="Gonzalez-Escalona N."/>
            <person name="Timme R."/>
        </authorList>
    </citation>
    <scope>NUCLEOTIDE SEQUENCE [LARGE SCALE GENOMIC DNA]</scope>
    <source>
        <strain evidence="1 2">CFSAN001627</strain>
    </source>
</reference>
<dbReference type="AlphaFoldDB" id="M1ZZ71"/>
<reference evidence="1 2" key="2">
    <citation type="submission" date="2013-03" db="EMBL/GenBank/DDBJ databases">
        <title>Diversity in Clostridium botulinum.</title>
        <authorList>
            <person name="Timme R.E."/>
            <person name="Allard M."/>
            <person name="Luo Y."/>
            <person name="Strain E."/>
            <person name="Gonzalez-Escalona N."/>
            <person name="Brown E."/>
        </authorList>
    </citation>
    <scope>NUCLEOTIDE SEQUENCE [LARGE SCALE GENOMIC DNA]</scope>
    <source>
        <strain evidence="1 2">CFSAN001627</strain>
    </source>
</reference>